<organism evidence="16 17">
    <name type="scientific">Prolemur simus</name>
    <name type="common">Greater bamboo lemur</name>
    <name type="synonym">Hapalemur simus</name>
    <dbReference type="NCBI Taxonomy" id="1328070"/>
    <lineage>
        <taxon>Eukaryota</taxon>
        <taxon>Metazoa</taxon>
        <taxon>Chordata</taxon>
        <taxon>Craniata</taxon>
        <taxon>Vertebrata</taxon>
        <taxon>Euteleostomi</taxon>
        <taxon>Mammalia</taxon>
        <taxon>Eutheria</taxon>
        <taxon>Euarchontoglires</taxon>
        <taxon>Primates</taxon>
        <taxon>Strepsirrhini</taxon>
        <taxon>Lemuriformes</taxon>
        <taxon>Lemuridae</taxon>
        <taxon>Prolemur</taxon>
    </lineage>
</organism>
<dbReference type="FunFam" id="3.30.200.160:FF:000001">
    <property type="entry name" value="General transcription factor IIIC subunit 5"/>
    <property type="match status" value="1"/>
</dbReference>
<feature type="compositionally biased region" description="Acidic residues" evidence="13">
    <location>
        <begin position="491"/>
        <end position="503"/>
    </location>
</feature>
<evidence type="ECO:0000256" key="4">
    <source>
        <dbReference type="ARBA" id="ARBA00023163"/>
    </source>
</evidence>
<keyword evidence="4" id="KW-0804">Transcription</keyword>
<feature type="compositionally biased region" description="Acidic residues" evidence="13">
    <location>
        <begin position="470"/>
        <end position="484"/>
    </location>
</feature>
<dbReference type="GO" id="GO:0006384">
    <property type="term" value="P:transcription initiation at RNA polymerase III promoter"/>
    <property type="evidence" value="ECO:0007669"/>
    <property type="project" value="InterPro"/>
</dbReference>
<dbReference type="Proteomes" id="UP000694414">
    <property type="component" value="Unplaced"/>
</dbReference>
<evidence type="ECO:0000256" key="12">
    <source>
        <dbReference type="ARBA" id="ARBA00081022"/>
    </source>
</evidence>
<dbReference type="InterPro" id="IPR042536">
    <property type="entry name" value="TFIIIC_tauA_Sfc1"/>
</dbReference>
<comment type="subcellular location">
    <subcellularLocation>
        <location evidence="1">Nucleus</location>
    </subcellularLocation>
</comment>
<evidence type="ECO:0000256" key="7">
    <source>
        <dbReference type="ARBA" id="ARBA00061645"/>
    </source>
</evidence>
<dbReference type="Ensembl" id="ENSPSMT00000028767.1">
    <property type="protein sequence ID" value="ENSPSMP00000024802.1"/>
    <property type="gene ID" value="ENSPSMG00000017481.1"/>
</dbReference>
<evidence type="ECO:0000259" key="14">
    <source>
        <dbReference type="Pfam" id="PF09734"/>
    </source>
</evidence>
<keyword evidence="2" id="KW-0007">Acetylation</keyword>
<accession>A0A8C9A4F0</accession>
<evidence type="ECO:0000256" key="10">
    <source>
        <dbReference type="ARBA" id="ARBA00077529"/>
    </source>
</evidence>
<dbReference type="Pfam" id="PF09734">
    <property type="entry name" value="Tau95"/>
    <property type="match status" value="1"/>
</dbReference>
<name>A0A8C9A4F0_PROSS</name>
<feature type="domain" description="Transcription factor IIIC subunit Tfc1/Sfc1 triple barrel" evidence="15">
    <location>
        <begin position="34"/>
        <end position="141"/>
    </location>
</feature>
<dbReference type="InterPro" id="IPR019136">
    <property type="entry name" value="TF_IIIC_su-5_HTH"/>
</dbReference>
<comment type="function">
    <text evidence="6">Involved in RNA polymerase III-mediated transcription. Integral, tightly associated component of the DNA-binding TFIIIC2 subcomplex that directly binds tRNA and virus-associated RNA promoters.</text>
</comment>
<dbReference type="GO" id="GO:0001002">
    <property type="term" value="F:RNA polymerase III type 1 promoter sequence-specific DNA binding"/>
    <property type="evidence" value="ECO:0007669"/>
    <property type="project" value="TreeGrafter"/>
</dbReference>
<evidence type="ECO:0000256" key="2">
    <source>
        <dbReference type="ARBA" id="ARBA00022990"/>
    </source>
</evidence>
<evidence type="ECO:0000256" key="5">
    <source>
        <dbReference type="ARBA" id="ARBA00023242"/>
    </source>
</evidence>
<evidence type="ECO:0000256" key="6">
    <source>
        <dbReference type="ARBA" id="ARBA00057927"/>
    </source>
</evidence>
<protein>
    <recommendedName>
        <fullName evidence="9">General transcription factor 3C polypeptide 5</fullName>
    </recommendedName>
    <alternativeName>
        <fullName evidence="12">TF3C-epsilon</fullName>
    </alternativeName>
    <alternativeName>
        <fullName evidence="10">Transcription factor IIIC 63 kDa subunit</fullName>
    </alternativeName>
    <alternativeName>
        <fullName evidence="11">Transcription factor IIIC subunit epsilon</fullName>
    </alternativeName>
</protein>
<evidence type="ECO:0000256" key="1">
    <source>
        <dbReference type="ARBA" id="ARBA00004123"/>
    </source>
</evidence>
<dbReference type="InterPro" id="IPR041499">
    <property type="entry name" value="Tfc1/Sfc1_N"/>
</dbReference>
<feature type="region of interest" description="Disordered" evidence="13">
    <location>
        <begin position="448"/>
        <end position="503"/>
    </location>
</feature>
<evidence type="ECO:0000259" key="15">
    <source>
        <dbReference type="Pfam" id="PF17682"/>
    </source>
</evidence>
<reference evidence="16" key="1">
    <citation type="submission" date="2025-08" db="UniProtKB">
        <authorList>
            <consortium name="Ensembl"/>
        </authorList>
    </citation>
    <scope>IDENTIFICATION</scope>
</reference>
<comment type="subunit">
    <text evidence="8">Part of the TFIIIC subcomplex TFIIIC2, consisting of six subunits, GTF3C1, GTF3C2, GTF3C3, GTF3C4, GTF3C5 and GTF3C6. Interacts with BRF1, GTF3C6 and TBP.</text>
</comment>
<dbReference type="AlphaFoldDB" id="A0A8C9A4F0"/>
<keyword evidence="3" id="KW-0238">DNA-binding</keyword>
<dbReference type="GO" id="GO:0005634">
    <property type="term" value="C:nucleus"/>
    <property type="evidence" value="ECO:0007669"/>
    <property type="project" value="UniProtKB-SubCell"/>
</dbReference>
<keyword evidence="5" id="KW-0539">Nucleus</keyword>
<dbReference type="PANTHER" id="PTHR13230">
    <property type="entry name" value="GENERAL TRANSCRIPTION FACTOR IIIC, POLYPEPTIDE 5"/>
    <property type="match status" value="1"/>
</dbReference>
<dbReference type="GO" id="GO:0001003">
    <property type="term" value="F:RNA polymerase III type 2 promoter sequence-specific DNA binding"/>
    <property type="evidence" value="ECO:0007669"/>
    <property type="project" value="TreeGrafter"/>
</dbReference>
<reference evidence="16" key="2">
    <citation type="submission" date="2025-09" db="UniProtKB">
        <authorList>
            <consortium name="Ensembl"/>
        </authorList>
    </citation>
    <scope>IDENTIFICATION</scope>
</reference>
<dbReference type="InterPro" id="IPR040454">
    <property type="entry name" value="TF_IIIC_Tfc1/Sfc1"/>
</dbReference>
<dbReference type="Gene3D" id="3.30.200.160">
    <property type="entry name" value="TFIIIC, subcomplex tauA, subunit Sfc1, barrel domain"/>
    <property type="match status" value="1"/>
</dbReference>
<evidence type="ECO:0000256" key="13">
    <source>
        <dbReference type="SAM" id="MobiDB-lite"/>
    </source>
</evidence>
<sequence>VAGRARPTGMAAQAADARLGAAVPVELRRERRMVCVEYPGVVRDVAKMLPTLGGEEGVSRIYADPTKRLELYFRPKDPYCHPVCANRFSTSSLLLRIRKKTRRRKGVPGAEAHPEVTFDMEILGIISTIYKFQGMSDFQYLAVHTEAGGRHTSMYDKVLMLRPEKEGFFHQELPLYIPPPIFSRLDTPVDYFYRPETQHREGYNNPPISGENLIGLSRARRPHNAIFVNFEEDEVPMKPLEAAVQTWKRVCTNPIDRKVEEELRKLFDIRPIWSRNAVKANISVHPDKLKVLLPYLAYYMITGPWRSLWIRFGYDPRKNPDAKIYQVLDFRIRCGMKYGYAPSDLPVKAKRSTYNYSLPITVKKTPSQLVTMHDLKQGLGPSGTAGARKSASNKYKLKVGALWILKIIHRNDGAENSCTERDGWCLPKTSDDLRDAMSLMTRQTIRSKRPALFSSPTKADGGKEQLTYESGEDEEDDDEEEEEDFKPSDGSENEMETEILDYV</sequence>
<dbReference type="PANTHER" id="PTHR13230:SF5">
    <property type="entry name" value="GENERAL TRANSCRIPTION FACTOR 3C POLYPEPTIDE 5"/>
    <property type="match status" value="1"/>
</dbReference>
<comment type="similarity">
    <text evidence="7">Belongs to the TFIIIC subunit 5 family.</text>
</comment>
<gene>
    <name evidence="16" type="primary">GTF3C5</name>
</gene>
<keyword evidence="17" id="KW-1185">Reference proteome</keyword>
<feature type="domain" description="Transcription factor IIIC subunit 5 HTH" evidence="14">
    <location>
        <begin position="177"/>
        <end position="331"/>
    </location>
</feature>
<evidence type="ECO:0000256" key="8">
    <source>
        <dbReference type="ARBA" id="ARBA00064690"/>
    </source>
</evidence>
<dbReference type="Pfam" id="PF17682">
    <property type="entry name" value="Tau95_N"/>
    <property type="match status" value="1"/>
</dbReference>
<proteinExistence type="inferred from homology"/>
<evidence type="ECO:0000256" key="9">
    <source>
        <dbReference type="ARBA" id="ARBA00069548"/>
    </source>
</evidence>
<dbReference type="GeneTree" id="ENSGT00390000004458"/>
<evidence type="ECO:0000256" key="11">
    <source>
        <dbReference type="ARBA" id="ARBA00078452"/>
    </source>
</evidence>
<dbReference type="GO" id="GO:0000127">
    <property type="term" value="C:transcription factor TFIIIC complex"/>
    <property type="evidence" value="ECO:0007669"/>
    <property type="project" value="InterPro"/>
</dbReference>
<evidence type="ECO:0000256" key="3">
    <source>
        <dbReference type="ARBA" id="ARBA00023125"/>
    </source>
</evidence>
<evidence type="ECO:0000313" key="16">
    <source>
        <dbReference type="Ensembl" id="ENSPSMP00000024802.1"/>
    </source>
</evidence>
<evidence type="ECO:0000313" key="17">
    <source>
        <dbReference type="Proteomes" id="UP000694414"/>
    </source>
</evidence>